<dbReference type="PANTHER" id="PTHR33986:SF15">
    <property type="entry name" value="MITOCHONDRIAL FISSION PROTEIN ELM1"/>
    <property type="match status" value="1"/>
</dbReference>
<name>A0AAU9CJC6_9GAMM</name>
<protein>
    <recommendedName>
        <fullName evidence="3">Nucleoside-diphosphate sugar epimerase</fullName>
    </recommendedName>
</protein>
<evidence type="ECO:0000313" key="2">
    <source>
        <dbReference type="Proteomes" id="UP001321825"/>
    </source>
</evidence>
<gene>
    <name evidence="1" type="ORF">MIT9_P1284</name>
</gene>
<dbReference type="Proteomes" id="UP001321825">
    <property type="component" value="Chromosome"/>
</dbReference>
<accession>A0AAU9CJC6</accession>
<keyword evidence="2" id="KW-1185">Reference proteome</keyword>
<dbReference type="EMBL" id="AP024714">
    <property type="protein sequence ID" value="BCX81706.1"/>
    <property type="molecule type" value="Genomic_DNA"/>
</dbReference>
<dbReference type="AlphaFoldDB" id="A0AAU9CJC6"/>
<dbReference type="KEGG" id="mcau:MIT9_P1284"/>
<evidence type="ECO:0000313" key="1">
    <source>
        <dbReference type="EMBL" id="BCX81706.1"/>
    </source>
</evidence>
<proteinExistence type="predicted"/>
<reference evidence="2" key="1">
    <citation type="journal article" date="2024" name="Int. J. Syst. Evol. Microbiol.">
        <title>Methylomarinovum tepidoasis sp. nov., a moderately thermophilic methanotroph of the family Methylothermaceae isolated from a deep-sea hydrothermal field.</title>
        <authorList>
            <person name="Hirayama H."/>
            <person name="Takaki Y."/>
            <person name="Abe M."/>
            <person name="Miyazaki M."/>
            <person name="Uematsu K."/>
            <person name="Matsui Y."/>
            <person name="Takai K."/>
        </authorList>
    </citation>
    <scope>NUCLEOTIDE SEQUENCE [LARGE SCALE GENOMIC DNA]</scope>
    <source>
        <strain evidence="2">IT-9</strain>
    </source>
</reference>
<dbReference type="InterPro" id="IPR009367">
    <property type="entry name" value="Elm1-like"/>
</dbReference>
<organism evidence="1 2">
    <name type="scientific">Methylomarinovum caldicuralii</name>
    <dbReference type="NCBI Taxonomy" id="438856"/>
    <lineage>
        <taxon>Bacteria</taxon>
        <taxon>Pseudomonadati</taxon>
        <taxon>Pseudomonadota</taxon>
        <taxon>Gammaproteobacteria</taxon>
        <taxon>Methylococcales</taxon>
        <taxon>Methylothermaceae</taxon>
        <taxon>Methylomarinovum</taxon>
    </lineage>
</organism>
<sequence>MPSRQSSDPRIWLVVGEKLGDNAQVRAIADALGLPCEWKILRCKPAYQEGKPRVRPTLSHLDLERSDPLTPLWPELILTIGRRPLSAALWIKRQSGGRSRIVVLGRPQGGWAPYDLIVTAAHYPLPPDPRVLELKFPLIFPDRERIEAARTAWADRLADLPRPLVPVLIGGRTRPYRFGRTEAETLIEHSRCLVGRGTPFFCTSRRTKAPVREAIRASGLPYYDWHEGGDNPYFGLLAHGDAFVVTGDSVSMMMEVARLGKPLAIFPLPVQYPRLHAWARRLRRGLLYHPHPGSIRARLGQLLFRLGLIGYERRLENIHQHLYHSGAALPLGQGDILPLSPPPIEDELPKVTRRIRALLGV</sequence>
<dbReference type="Pfam" id="PF06258">
    <property type="entry name" value="Mito_fiss_Elm1"/>
    <property type="match status" value="1"/>
</dbReference>
<evidence type="ECO:0008006" key="3">
    <source>
        <dbReference type="Google" id="ProtNLM"/>
    </source>
</evidence>
<dbReference type="RefSeq" id="WP_317706618.1">
    <property type="nucleotide sequence ID" value="NZ_AP024714.1"/>
</dbReference>
<dbReference type="PANTHER" id="PTHR33986">
    <property type="entry name" value="OS02G0535700 PROTEIN"/>
    <property type="match status" value="1"/>
</dbReference>